<dbReference type="SMART" id="SM00859">
    <property type="entry name" value="Semialdhyde_dh"/>
    <property type="match status" value="1"/>
</dbReference>
<dbReference type="SUPFAM" id="SSF51735">
    <property type="entry name" value="NAD(P)-binding Rossmann-fold domains"/>
    <property type="match status" value="1"/>
</dbReference>
<dbReference type="Pfam" id="PF02774">
    <property type="entry name" value="Semialdhyde_dhC"/>
    <property type="match status" value="1"/>
</dbReference>
<dbReference type="PANTHER" id="PTHR46278:SF2">
    <property type="entry name" value="ASPARTATE-SEMIALDEHYDE DEHYDROGENASE"/>
    <property type="match status" value="1"/>
</dbReference>
<dbReference type="Gene3D" id="3.30.360.10">
    <property type="entry name" value="Dihydrodipicolinate Reductase, domain 2"/>
    <property type="match status" value="1"/>
</dbReference>
<dbReference type="Gene3D" id="3.40.50.720">
    <property type="entry name" value="NAD(P)-binding Rossmann-like Domain"/>
    <property type="match status" value="1"/>
</dbReference>
<evidence type="ECO:0000313" key="3">
    <source>
        <dbReference type="EMBL" id="XCB24271.1"/>
    </source>
</evidence>
<dbReference type="KEGG" id="tgi:RBB81_10170"/>
<sequence>MTERMYRIGIVGASSLAGKELSEELAESVLGASDFVLLDEEEAAGQVTSAGDEVVFIQRLETSSFDRMDFVFFAGSAAVTKKHWQAARREGASIVDLTYALEGEKDVLVRAPWVAEVLADKSEPGGPEPDLKTPALVAAHPVAVMLALVAGRLQAKMALTSVAATVMEPASEYGRAAMDELHQQTVTLLSFQTLPREQYDAQVAFNLLPSLGDAAKVKLSATERRIRKHYAGLADSLLPELALQVIQAPVFHGYVVSMLVELSGEATQEEVEVALAGEHIDVVSEESDPPSNLSAAGQEDIMVRVSGDFDQGERGTRFWLWLAADNLKLAALNAIACGGELSRLRPRGKVQ</sequence>
<dbReference type="InterPro" id="IPR000534">
    <property type="entry name" value="Semialdehyde_DH_NAD-bd"/>
</dbReference>
<reference evidence="3" key="2">
    <citation type="journal article" date="2024" name="Environ. Microbiol.">
        <title>Genome analysis and description of Tunturibacter gen. nov. expands the diversity of Terriglobia in tundra soils.</title>
        <authorList>
            <person name="Messyasz A."/>
            <person name="Mannisto M.K."/>
            <person name="Kerkhof L.J."/>
            <person name="Haggblom M.M."/>
        </authorList>
    </citation>
    <scope>NUCLEOTIDE SEQUENCE</scope>
    <source>
        <strain evidence="3">M8UP39</strain>
    </source>
</reference>
<dbReference type="SUPFAM" id="SSF55347">
    <property type="entry name" value="Glyceraldehyde-3-phosphate dehydrogenase-like, C-terminal domain"/>
    <property type="match status" value="1"/>
</dbReference>
<dbReference type="CDD" id="cd18129">
    <property type="entry name" value="ASADH_C_USG1_like"/>
    <property type="match status" value="1"/>
</dbReference>
<evidence type="ECO:0000259" key="2">
    <source>
        <dbReference type="SMART" id="SM00859"/>
    </source>
</evidence>
<dbReference type="InterPro" id="IPR036291">
    <property type="entry name" value="NAD(P)-bd_dom_sf"/>
</dbReference>
<protein>
    <submittedName>
        <fullName evidence="3">Asd/ArgC dimerization domain-containing protein</fullName>
    </submittedName>
</protein>
<reference evidence="3" key="1">
    <citation type="submission" date="2023-08" db="EMBL/GenBank/DDBJ databases">
        <authorList>
            <person name="Messyasz A."/>
            <person name="Mannisto M.K."/>
            <person name="Kerkhof L.J."/>
            <person name="Haggblom M."/>
        </authorList>
    </citation>
    <scope>NUCLEOTIDE SEQUENCE</scope>
    <source>
        <strain evidence="3">M8UP39</strain>
    </source>
</reference>
<dbReference type="GO" id="GO:0046983">
    <property type="term" value="F:protein dimerization activity"/>
    <property type="evidence" value="ECO:0007669"/>
    <property type="project" value="InterPro"/>
</dbReference>
<dbReference type="InterPro" id="IPR012280">
    <property type="entry name" value="Semialdhyde_DH_dimer_dom"/>
</dbReference>
<dbReference type="RefSeq" id="WP_353073609.1">
    <property type="nucleotide sequence ID" value="NZ_CP132938.1"/>
</dbReference>
<accession>A0AAU7Z724</accession>
<dbReference type="CDD" id="cd17894">
    <property type="entry name" value="ASADH_USG1_N"/>
    <property type="match status" value="1"/>
</dbReference>
<dbReference type="AlphaFoldDB" id="A0AAU7Z724"/>
<evidence type="ECO:0000256" key="1">
    <source>
        <dbReference type="ARBA" id="ARBA00010584"/>
    </source>
</evidence>
<organism evidence="3">
    <name type="scientific">Tunturiibacter gelidiferens</name>
    <dbReference type="NCBI Taxonomy" id="3069689"/>
    <lineage>
        <taxon>Bacteria</taxon>
        <taxon>Pseudomonadati</taxon>
        <taxon>Acidobacteriota</taxon>
        <taxon>Terriglobia</taxon>
        <taxon>Terriglobales</taxon>
        <taxon>Acidobacteriaceae</taxon>
        <taxon>Tunturiibacter</taxon>
    </lineage>
</organism>
<dbReference type="PIRSF" id="PIRSF000148">
    <property type="entry name" value="ASA_dh"/>
    <property type="match status" value="1"/>
</dbReference>
<dbReference type="GO" id="GO:0008652">
    <property type="term" value="P:amino acid biosynthetic process"/>
    <property type="evidence" value="ECO:0007669"/>
    <property type="project" value="InterPro"/>
</dbReference>
<dbReference type="EMBL" id="CP132938">
    <property type="protein sequence ID" value="XCB24271.1"/>
    <property type="molecule type" value="Genomic_DNA"/>
</dbReference>
<gene>
    <name evidence="3" type="ORF">RBB81_10170</name>
</gene>
<name>A0AAU7Z724_9BACT</name>
<dbReference type="GO" id="GO:0051287">
    <property type="term" value="F:NAD binding"/>
    <property type="evidence" value="ECO:0007669"/>
    <property type="project" value="InterPro"/>
</dbReference>
<dbReference type="Pfam" id="PF01118">
    <property type="entry name" value="Semialdhyde_dh"/>
    <property type="match status" value="1"/>
</dbReference>
<dbReference type="PANTHER" id="PTHR46278">
    <property type="entry name" value="DEHYDROGENASE, PUTATIVE-RELATED"/>
    <property type="match status" value="1"/>
</dbReference>
<proteinExistence type="inferred from homology"/>
<dbReference type="GO" id="GO:0016620">
    <property type="term" value="F:oxidoreductase activity, acting on the aldehyde or oxo group of donors, NAD or NADP as acceptor"/>
    <property type="evidence" value="ECO:0007669"/>
    <property type="project" value="InterPro"/>
</dbReference>
<feature type="domain" description="Semialdehyde dehydrogenase NAD-binding" evidence="2">
    <location>
        <begin position="7"/>
        <end position="121"/>
    </location>
</feature>
<comment type="similarity">
    <text evidence="1">Belongs to the aspartate-semialdehyde dehydrogenase family.</text>
</comment>